<feature type="compositionally biased region" description="Basic and acidic residues" evidence="7">
    <location>
        <begin position="720"/>
        <end position="743"/>
    </location>
</feature>
<dbReference type="GO" id="GO:0000166">
    <property type="term" value="F:nucleotide binding"/>
    <property type="evidence" value="ECO:0007669"/>
    <property type="project" value="UniProtKB-KW"/>
</dbReference>
<dbReference type="PROSITE" id="PS50847">
    <property type="entry name" value="GRAM_POS_ANCHORING"/>
    <property type="match status" value="1"/>
</dbReference>
<keyword evidence="4" id="KW-0732">Signal</keyword>
<keyword evidence="11" id="KW-1185">Reference proteome</keyword>
<dbReference type="InterPro" id="IPR036907">
    <property type="entry name" value="5'-Nucleotdase_C_sf"/>
</dbReference>
<keyword evidence="5" id="KW-0572">Peptidoglycan-anchor</keyword>
<dbReference type="GO" id="GO:0008768">
    <property type="term" value="F:UDP-sugar diphosphatase activity"/>
    <property type="evidence" value="ECO:0007669"/>
    <property type="project" value="TreeGrafter"/>
</dbReference>
<accession>A0A0R2I5H6</accession>
<proteinExistence type="inferred from homology"/>
<dbReference type="NCBIfam" id="TIGR01167">
    <property type="entry name" value="LPXTG_anchor"/>
    <property type="match status" value="1"/>
</dbReference>
<organism evidence="10 11">
    <name type="scientific">Carnobacterium divergens DSM 20623</name>
    <dbReference type="NCBI Taxonomy" id="1449336"/>
    <lineage>
        <taxon>Bacteria</taxon>
        <taxon>Bacillati</taxon>
        <taxon>Bacillota</taxon>
        <taxon>Bacilli</taxon>
        <taxon>Lactobacillales</taxon>
        <taxon>Carnobacteriaceae</taxon>
        <taxon>Carnobacterium</taxon>
    </lineage>
</organism>
<evidence type="ECO:0000256" key="5">
    <source>
        <dbReference type="ARBA" id="ARBA00023088"/>
    </source>
</evidence>
<dbReference type="GO" id="GO:0030288">
    <property type="term" value="C:outer membrane-bounded periplasmic space"/>
    <property type="evidence" value="ECO:0007669"/>
    <property type="project" value="TreeGrafter"/>
</dbReference>
<evidence type="ECO:0000256" key="8">
    <source>
        <dbReference type="SAM" id="Phobius"/>
    </source>
</evidence>
<evidence type="ECO:0000313" key="10">
    <source>
        <dbReference type="EMBL" id="KRN57500.1"/>
    </source>
</evidence>
<dbReference type="Gene3D" id="3.90.780.10">
    <property type="entry name" value="5'-Nucleotidase, C-terminal domain"/>
    <property type="match status" value="1"/>
</dbReference>
<dbReference type="InterPro" id="IPR004843">
    <property type="entry name" value="Calcineurin-like_PHP"/>
</dbReference>
<dbReference type="InterPro" id="IPR019931">
    <property type="entry name" value="LPXTG_anchor"/>
</dbReference>
<dbReference type="Gene3D" id="3.60.21.10">
    <property type="match status" value="1"/>
</dbReference>
<dbReference type="Pfam" id="PF00746">
    <property type="entry name" value="Gram_pos_anchor"/>
    <property type="match status" value="1"/>
</dbReference>
<keyword evidence="6" id="KW-0378">Hydrolase</keyword>
<keyword evidence="6" id="KW-0547">Nucleotide-binding</keyword>
<dbReference type="FunFam" id="3.60.21.10:FF:000052">
    <property type="entry name" value="Endonuclease YhcR"/>
    <property type="match status" value="1"/>
</dbReference>
<dbReference type="InterPro" id="IPR008334">
    <property type="entry name" value="5'-Nucleotdase_C"/>
</dbReference>
<evidence type="ECO:0000313" key="11">
    <source>
        <dbReference type="Proteomes" id="UP000051658"/>
    </source>
</evidence>
<comment type="caution">
    <text evidence="10">The sequence shown here is derived from an EMBL/GenBank/DDBJ whole genome shotgun (WGS) entry which is preliminary data.</text>
</comment>
<evidence type="ECO:0000256" key="7">
    <source>
        <dbReference type="SAM" id="MobiDB-lite"/>
    </source>
</evidence>
<dbReference type="EMBL" id="JQBS01000006">
    <property type="protein sequence ID" value="KRN57500.1"/>
    <property type="molecule type" value="Genomic_DNA"/>
</dbReference>
<feature type="region of interest" description="Disordered" evidence="7">
    <location>
        <begin position="704"/>
        <end position="746"/>
    </location>
</feature>
<gene>
    <name evidence="10" type="ORF">IV74_GL000019</name>
</gene>
<dbReference type="PROSITE" id="PS00786">
    <property type="entry name" value="5_NUCLEOTIDASE_2"/>
    <property type="match status" value="1"/>
</dbReference>
<evidence type="ECO:0000256" key="1">
    <source>
        <dbReference type="ARBA" id="ARBA00004168"/>
    </source>
</evidence>
<evidence type="ECO:0000256" key="2">
    <source>
        <dbReference type="ARBA" id="ARBA00022512"/>
    </source>
</evidence>
<dbReference type="PANTHER" id="PTHR11575">
    <property type="entry name" value="5'-NUCLEOTIDASE-RELATED"/>
    <property type="match status" value="1"/>
</dbReference>
<keyword evidence="8" id="KW-1133">Transmembrane helix</keyword>
<dbReference type="Pfam" id="PF17936">
    <property type="entry name" value="Big_6"/>
    <property type="match status" value="1"/>
</dbReference>
<dbReference type="Gene3D" id="2.60.40.10">
    <property type="entry name" value="Immunoglobulins"/>
    <property type="match status" value="1"/>
</dbReference>
<dbReference type="FunFam" id="3.90.780.10:FF:000004">
    <property type="entry name" value="UDP-sugar hydrolase, putative"/>
    <property type="match status" value="1"/>
</dbReference>
<dbReference type="GO" id="GO:0009166">
    <property type="term" value="P:nucleotide catabolic process"/>
    <property type="evidence" value="ECO:0007669"/>
    <property type="project" value="InterPro"/>
</dbReference>
<dbReference type="Pfam" id="PF02872">
    <property type="entry name" value="5_nucleotid_C"/>
    <property type="match status" value="1"/>
</dbReference>
<feature type="domain" description="Gram-positive cocci surface proteins LPxTG" evidence="9">
    <location>
        <begin position="744"/>
        <end position="777"/>
    </location>
</feature>
<evidence type="ECO:0000256" key="4">
    <source>
        <dbReference type="ARBA" id="ARBA00022729"/>
    </source>
</evidence>
<dbReference type="PANTHER" id="PTHR11575:SF24">
    <property type="entry name" value="5'-NUCLEOTIDASE"/>
    <property type="match status" value="1"/>
</dbReference>
<dbReference type="InterPro" id="IPR006146">
    <property type="entry name" value="5'-Nucleotdase_CS"/>
</dbReference>
<keyword evidence="8" id="KW-0812">Transmembrane</keyword>
<reference evidence="10 11" key="1">
    <citation type="journal article" date="2015" name="Genome Announc.">
        <title>Expanding the biotechnology potential of lactobacilli through comparative genomics of 213 strains and associated genera.</title>
        <authorList>
            <person name="Sun Z."/>
            <person name="Harris H.M."/>
            <person name="McCann A."/>
            <person name="Guo C."/>
            <person name="Argimon S."/>
            <person name="Zhang W."/>
            <person name="Yang X."/>
            <person name="Jeffery I.B."/>
            <person name="Cooney J.C."/>
            <person name="Kagawa T.F."/>
            <person name="Liu W."/>
            <person name="Song Y."/>
            <person name="Salvetti E."/>
            <person name="Wrobel A."/>
            <person name="Rasinkangas P."/>
            <person name="Parkhill J."/>
            <person name="Rea M.C."/>
            <person name="O'Sullivan O."/>
            <person name="Ritari J."/>
            <person name="Douillard F.P."/>
            <person name="Paul Ross R."/>
            <person name="Yang R."/>
            <person name="Briner A.E."/>
            <person name="Felis G.E."/>
            <person name="de Vos W.M."/>
            <person name="Barrangou R."/>
            <person name="Klaenhammer T.R."/>
            <person name="Caufield P.W."/>
            <person name="Cui Y."/>
            <person name="Zhang H."/>
            <person name="O'Toole P.W."/>
        </authorList>
    </citation>
    <scope>NUCLEOTIDE SEQUENCE [LARGE SCALE GENOMIC DNA]</scope>
    <source>
        <strain evidence="10 11">DSM 20623</strain>
    </source>
</reference>
<dbReference type="InterPro" id="IPR041498">
    <property type="entry name" value="Big_6"/>
</dbReference>
<dbReference type="SUPFAM" id="SSF56300">
    <property type="entry name" value="Metallo-dependent phosphatases"/>
    <property type="match status" value="1"/>
</dbReference>
<dbReference type="SUPFAM" id="SSF55816">
    <property type="entry name" value="5'-nucleotidase (syn. UDP-sugar hydrolase), C-terminal domain"/>
    <property type="match status" value="1"/>
</dbReference>
<feature type="transmembrane region" description="Helical" evidence="8">
    <location>
        <begin position="753"/>
        <end position="771"/>
    </location>
</feature>
<sequence>MDLEMKKASLLFSKVALLGLVVTSLGSFSAIVSADEIGGTDTGAVTQAPTATLPIQLLGINDFHGALSTTGTAYINGTPFRNAGKAALLATYLDQAEETFKETNATGSTIRVQAGDMVGASPANSGLLQDEPTIKVLNRMNFQVGTLGNHEFDEGLAEYNRILTGTAPLPGQFNQITQNYQREATKTDIVIANMTDKETGAIPFDWKPYTTKLISQNGQSVEVGFIGIVTTEIPNLVLKKHYEQYNFLDEAETVAKYSKELRDKGVNAIVVLAHVPATSTDDVAVGDAATLINKVNAIDPENSVDALFAGHNHQFTNGLANNTRIVQSTSQGKAFVNMTGELDPVTKDFVKTPDAVVTPVLTNDVNGTPVVPDSAVSQIIEEADNLVTQVTNEKVGTATEAGTMSREVNAANESPVGNLVTDAQRIVANLDGNHVDFAMTNNGGIRADLLVQDDKTITWGAAQNVQPFGNILQIVEMTGAQIENVLNEQYDEDGKYFLQLSGLRYTYTETGDPTVPYKVHQIVKENGEPLDPNETYRVVINDFLFGGGDGFKTFTGAKLIGAIDSDTDTFINYFKAQEAAGKTISAAVDGRKTYRSQADIAAENEKNALAAIHAATVLTDIKEKDTQHTGKTLPNATINVQVKEAVQTRSLNPATAIADANGDFTVDISSLDVKKDQVLVVTVTDQNGYRVPFEKTVLAMDVVTPKPDENGGTPPVTPEKPGKTDEDKPVTTDKTSSKKDGKDFPQTGENVQLISAIVGAGLLGGGIVLVLRKKKIV</sequence>
<protein>
    <submittedName>
        <fullName evidence="10">Secreted 5-nucleotidase</fullName>
    </submittedName>
</protein>
<dbReference type="eggNOG" id="COG0737">
    <property type="taxonomic scope" value="Bacteria"/>
</dbReference>
<dbReference type="PRINTS" id="PR01607">
    <property type="entry name" value="APYRASEFAMLY"/>
</dbReference>
<dbReference type="InterPro" id="IPR006179">
    <property type="entry name" value="5_nucleotidase/apyrase"/>
</dbReference>
<name>A0A0R2I5H6_CARDV</name>
<keyword evidence="2" id="KW-0134">Cell wall</keyword>
<evidence type="ECO:0000256" key="3">
    <source>
        <dbReference type="ARBA" id="ARBA00022525"/>
    </source>
</evidence>
<keyword evidence="3" id="KW-0964">Secreted</keyword>
<dbReference type="InterPro" id="IPR029052">
    <property type="entry name" value="Metallo-depent_PP-like"/>
</dbReference>
<dbReference type="Pfam" id="PF00149">
    <property type="entry name" value="Metallophos"/>
    <property type="match status" value="1"/>
</dbReference>
<evidence type="ECO:0000259" key="9">
    <source>
        <dbReference type="PROSITE" id="PS50847"/>
    </source>
</evidence>
<dbReference type="GO" id="GO:0008253">
    <property type="term" value="F:5'-nucleotidase activity"/>
    <property type="evidence" value="ECO:0007669"/>
    <property type="project" value="TreeGrafter"/>
</dbReference>
<evidence type="ECO:0000256" key="6">
    <source>
        <dbReference type="RuleBase" id="RU362119"/>
    </source>
</evidence>
<keyword evidence="8" id="KW-0472">Membrane</keyword>
<dbReference type="AlphaFoldDB" id="A0A0R2I5H6"/>
<dbReference type="InterPro" id="IPR013783">
    <property type="entry name" value="Ig-like_fold"/>
</dbReference>
<dbReference type="PATRIC" id="fig|1449336.4.peg.19"/>
<dbReference type="Proteomes" id="UP000051658">
    <property type="component" value="Unassembled WGS sequence"/>
</dbReference>
<comment type="subcellular location">
    <subcellularLocation>
        <location evidence="1">Secreted</location>
        <location evidence="1">Cell wall</location>
        <topology evidence="1">Peptidoglycan-anchor</topology>
    </subcellularLocation>
</comment>
<comment type="similarity">
    <text evidence="6">Belongs to the 5'-nucleotidase family.</text>
</comment>
<dbReference type="GO" id="GO:0046872">
    <property type="term" value="F:metal ion binding"/>
    <property type="evidence" value="ECO:0007669"/>
    <property type="project" value="InterPro"/>
</dbReference>